<dbReference type="SMART" id="SM00256">
    <property type="entry name" value="FBOX"/>
    <property type="match status" value="1"/>
</dbReference>
<dbReference type="InterPro" id="IPR036047">
    <property type="entry name" value="F-box-like_dom_sf"/>
</dbReference>
<dbReference type="SUPFAM" id="SSF81383">
    <property type="entry name" value="F-box domain"/>
    <property type="match status" value="1"/>
</dbReference>
<dbReference type="AlphaFoldDB" id="A0A165Z0E0"/>
<feature type="region of interest" description="Disordered" evidence="1">
    <location>
        <begin position="1"/>
        <end position="59"/>
    </location>
</feature>
<gene>
    <name evidence="3" type="ORF">FIBSPDRAFT_899988</name>
</gene>
<dbReference type="InterPro" id="IPR001810">
    <property type="entry name" value="F-box_dom"/>
</dbReference>
<organism evidence="3">
    <name type="scientific">Athelia psychrophila</name>
    <dbReference type="NCBI Taxonomy" id="1759441"/>
    <lineage>
        <taxon>Eukaryota</taxon>
        <taxon>Fungi</taxon>
        <taxon>Dikarya</taxon>
        <taxon>Basidiomycota</taxon>
        <taxon>Agaricomycotina</taxon>
        <taxon>Agaricomycetes</taxon>
        <taxon>Agaricomycetidae</taxon>
        <taxon>Atheliales</taxon>
        <taxon>Atheliaceae</taxon>
        <taxon>Athelia</taxon>
    </lineage>
</organism>
<evidence type="ECO:0000256" key="1">
    <source>
        <dbReference type="SAM" id="MobiDB-lite"/>
    </source>
</evidence>
<dbReference type="Pfam" id="PF00646">
    <property type="entry name" value="F-box"/>
    <property type="match status" value="1"/>
</dbReference>
<dbReference type="PROSITE" id="PS50181">
    <property type="entry name" value="FBOX"/>
    <property type="match status" value="1"/>
</dbReference>
<dbReference type="STRING" id="436010.A0A165Z0E0"/>
<sequence>MPTSDQEIIPGEEKDTRPQKKLKITASNGWPLLRTRTKSEKSMSASPGPSKLSRTKSKGKLGKLANLPEMPLDVLYEIFGHLAPLDLLHLSRTTKPFRRVLMNQSAVSVWKDTPEGVKGFPDCPSDMSEPAYANLAFDKHCHNCLTTNVPSVEWVLRVRYCNKCTRICDEQKELACPRKIVAKKYGRFFKISNRTNRRGACSEETASKHAELCKKWAEQTSRQRHRELSEVREGRLAGIKQKLQELGYQDVLQQMYSRDVMMLPLDKHPLVTKPMPLTERSWKSIENEMISFMGEWRQFIAKCKQVERTDDRRTLASRALRDFKQVYYASSTSGSEMLLPNAADFWKLPEIFSQIEGTREASSVLFKQALKSDPDMLLRWRQEQIANIIALFPSQIGLANATDASADMAQAQLAIAVFVCKKGMCDKGNGDPRQHYITETRRQMYYPEYLHHRCNRIRYRIHLEQNDGQAAKHLGLGYTTFTDSRSYSGVVRQKWSCKQLCFDGQAAQIVINILQACELDWKTTTVSEMDRLDPRLVCLKCSGGRRCDGDKMMSVTHAMDVHCGNSWVEWEMVSNAEASVARSREVVLDEQPPSVGPKWRCAHCLEMPYEPDKMTYPEMQKHLDSMHSITWGEEKHGFDYIQAVDVSPRCYRAVKMAPGGTA</sequence>
<reference evidence="3" key="1">
    <citation type="journal article" date="2016" name="Mol. Biol. Evol.">
        <title>Comparative Genomics of Early-Diverging Mushroom-Forming Fungi Provides Insights into the Origins of Lignocellulose Decay Capabilities.</title>
        <authorList>
            <person name="Nagy L.G."/>
            <person name="Riley R."/>
            <person name="Tritt A."/>
            <person name="Adam C."/>
            <person name="Daum C."/>
            <person name="Floudas D."/>
            <person name="Sun H."/>
            <person name="Yadav J.S."/>
            <person name="Pangilinan J."/>
            <person name="Larsson K.H."/>
            <person name="Matsuura K."/>
            <person name="Barry K."/>
            <person name="Labutti K."/>
            <person name="Kuo R."/>
            <person name="Ohm R.A."/>
            <person name="Bhattacharya S.S."/>
            <person name="Shirouzu T."/>
            <person name="Yoshinaga Y."/>
            <person name="Martin F.M."/>
            <person name="Grigoriev I.V."/>
            <person name="Hibbett D.S."/>
        </authorList>
    </citation>
    <scope>NUCLEOTIDE SEQUENCE [LARGE SCALE GENOMIC DNA]</scope>
    <source>
        <strain evidence="3">CBS 109695</strain>
    </source>
</reference>
<dbReference type="CDD" id="cd09917">
    <property type="entry name" value="F-box_SF"/>
    <property type="match status" value="1"/>
</dbReference>
<dbReference type="OrthoDB" id="2322499at2759"/>
<feature type="domain" description="F-box" evidence="2">
    <location>
        <begin position="64"/>
        <end position="113"/>
    </location>
</feature>
<protein>
    <recommendedName>
        <fullName evidence="2">F-box domain-containing protein</fullName>
    </recommendedName>
</protein>
<evidence type="ECO:0000313" key="3">
    <source>
        <dbReference type="EMBL" id="KZP10106.1"/>
    </source>
</evidence>
<proteinExistence type="predicted"/>
<dbReference type="EMBL" id="KV417686">
    <property type="protein sequence ID" value="KZP10106.1"/>
    <property type="molecule type" value="Genomic_DNA"/>
</dbReference>
<accession>A0A165Z0E0</accession>
<name>A0A165Z0E0_9AGAM</name>
<evidence type="ECO:0000259" key="2">
    <source>
        <dbReference type="PROSITE" id="PS50181"/>
    </source>
</evidence>